<evidence type="ECO:0000313" key="2">
    <source>
        <dbReference type="Proteomes" id="UP000319449"/>
    </source>
</evidence>
<sequence length="128" mass="14081">MSDSTETIIGCAYRVANTLGTGFLEKVYENALAHELMKAGVPVRQQQPIQVLYDGIVVGDYIADLLVDSTVLVELKSVKAIDPVHVAQCINYLKATRLSVCLLINFGGTRVEIKRIVNDFRQTLVDSV</sequence>
<dbReference type="RefSeq" id="WP_145017629.1">
    <property type="nucleotide sequence ID" value="NZ_VLLN01000002.1"/>
</dbReference>
<name>A0A562WSB9_9BACT</name>
<reference evidence="1 2" key="1">
    <citation type="submission" date="2019-07" db="EMBL/GenBank/DDBJ databases">
        <title>Genomic Encyclopedia of Archaeal and Bacterial Type Strains, Phase II (KMG-II): from individual species to whole genera.</title>
        <authorList>
            <person name="Goeker M."/>
        </authorList>
    </citation>
    <scope>NUCLEOTIDE SEQUENCE [LARGE SCALE GENOMIC DNA]</scope>
    <source>
        <strain evidence="1 2">ATCC BAA-1139</strain>
    </source>
</reference>
<dbReference type="Proteomes" id="UP000319449">
    <property type="component" value="Unassembled WGS sequence"/>
</dbReference>
<keyword evidence="2" id="KW-1185">Reference proteome</keyword>
<dbReference type="NCBIfam" id="TIGR04256">
    <property type="entry name" value="GxxExxY"/>
    <property type="match status" value="1"/>
</dbReference>
<comment type="caution">
    <text evidence="1">The sequence shown here is derived from an EMBL/GenBank/DDBJ whole genome shotgun (WGS) entry which is preliminary data.</text>
</comment>
<organism evidence="1 2">
    <name type="scientific">Geobacter argillaceus</name>
    <dbReference type="NCBI Taxonomy" id="345631"/>
    <lineage>
        <taxon>Bacteria</taxon>
        <taxon>Pseudomonadati</taxon>
        <taxon>Thermodesulfobacteriota</taxon>
        <taxon>Desulfuromonadia</taxon>
        <taxon>Geobacterales</taxon>
        <taxon>Geobacteraceae</taxon>
        <taxon>Geobacter</taxon>
    </lineage>
</organism>
<dbReference type="AlphaFoldDB" id="A0A562WSB9"/>
<gene>
    <name evidence="1" type="ORF">JN12_00436</name>
</gene>
<protein>
    <submittedName>
        <fullName evidence="1">GxxExxY protein</fullName>
    </submittedName>
</protein>
<dbReference type="InterPro" id="IPR026350">
    <property type="entry name" value="GxxExxY"/>
</dbReference>
<dbReference type="Pfam" id="PF13366">
    <property type="entry name" value="PDDEXK_3"/>
    <property type="match status" value="1"/>
</dbReference>
<evidence type="ECO:0000313" key="1">
    <source>
        <dbReference type="EMBL" id="TWJ33025.1"/>
    </source>
</evidence>
<dbReference type="EMBL" id="VLLN01000002">
    <property type="protein sequence ID" value="TWJ33025.1"/>
    <property type="molecule type" value="Genomic_DNA"/>
</dbReference>
<proteinExistence type="predicted"/>
<dbReference type="OrthoDB" id="9798792at2"/>
<accession>A0A562WSB9</accession>